<dbReference type="RefSeq" id="WP_015710965.1">
    <property type="nucleotide sequence ID" value="NC_015577.1"/>
</dbReference>
<organism evidence="1 2">
    <name type="scientific">Leadbettera azotonutricia (strain ATCC BAA-888 / DSM 13862 / ZAS-9)</name>
    <name type="common">Treponema azotonutricium</name>
    <dbReference type="NCBI Taxonomy" id="545695"/>
    <lineage>
        <taxon>Bacteria</taxon>
        <taxon>Pseudomonadati</taxon>
        <taxon>Spirochaetota</taxon>
        <taxon>Spirochaetia</taxon>
        <taxon>Spirochaetales</taxon>
        <taxon>Breznakiellaceae</taxon>
        <taxon>Leadbettera</taxon>
    </lineage>
</organism>
<gene>
    <name evidence="1" type="ordered locus">TREAZ_1020</name>
</gene>
<dbReference type="Proteomes" id="UP000009222">
    <property type="component" value="Chromosome"/>
</dbReference>
<dbReference type="eggNOG" id="ENOG503313V">
    <property type="taxonomic scope" value="Bacteria"/>
</dbReference>
<dbReference type="KEGG" id="taz:TREAZ_1020"/>
<sequence>MVDKEFINVIPSDVLEEVQDMIQEISGKLEPYVMALTPSERRKMPKMGRKSLSFVEKAEEYARKNPNMCPGFLTTETFEAVFSTAHELWKFTNSVKQLTDNLQDTELAAGSKAYLSALDFYKSVKIAAMRDIPGAKAIYEELRSRFPHRKHREEEGETKAQGQ</sequence>
<dbReference type="STRING" id="545695.TREAZ_1020"/>
<evidence type="ECO:0000313" key="1">
    <source>
        <dbReference type="EMBL" id="AEF81491.1"/>
    </source>
</evidence>
<protein>
    <submittedName>
        <fullName evidence="1">Uncharacterized protein</fullName>
    </submittedName>
</protein>
<dbReference type="AlphaFoldDB" id="F5Y862"/>
<dbReference type="HOGENOM" id="CLU_118059_1_0_12"/>
<keyword evidence="2" id="KW-1185">Reference proteome</keyword>
<proteinExistence type="predicted"/>
<dbReference type="EMBL" id="CP001841">
    <property type="protein sequence ID" value="AEF81491.1"/>
    <property type="molecule type" value="Genomic_DNA"/>
</dbReference>
<reference evidence="1 2" key="2">
    <citation type="journal article" date="2011" name="ISME J.">
        <title>RNA-seq reveals cooperative metabolic interactions between two termite-gut spirochete species in co-culture.</title>
        <authorList>
            <person name="Rosenthal A.Z."/>
            <person name="Matson E.G."/>
            <person name="Eldar A."/>
            <person name="Leadbetter J.R."/>
        </authorList>
    </citation>
    <scope>NUCLEOTIDE SEQUENCE [LARGE SCALE GENOMIC DNA]</scope>
    <source>
        <strain evidence="2">ATCC BAA-888 / DSM 13862 / ZAS-9</strain>
    </source>
</reference>
<accession>F5Y862</accession>
<dbReference type="InParanoid" id="F5Y862"/>
<reference evidence="2" key="1">
    <citation type="submission" date="2009-12" db="EMBL/GenBank/DDBJ databases">
        <title>Complete sequence of Treponema azotonutricium strain ZAS-9.</title>
        <authorList>
            <person name="Tetu S.G."/>
            <person name="Matson E."/>
            <person name="Ren Q."/>
            <person name="Seshadri R."/>
            <person name="Elbourne L."/>
            <person name="Hassan K.A."/>
            <person name="Durkin A."/>
            <person name="Radune D."/>
            <person name="Mohamoud Y."/>
            <person name="Shay R."/>
            <person name="Jin S."/>
            <person name="Zhang X."/>
            <person name="Lucey K."/>
            <person name="Ballor N.R."/>
            <person name="Ottesen E."/>
            <person name="Rosenthal R."/>
            <person name="Allen A."/>
            <person name="Leadbetter J.R."/>
            <person name="Paulsen I.T."/>
        </authorList>
    </citation>
    <scope>NUCLEOTIDE SEQUENCE [LARGE SCALE GENOMIC DNA]</scope>
    <source>
        <strain evidence="2">ATCC BAA-888 / DSM 13862 / ZAS-9</strain>
    </source>
</reference>
<evidence type="ECO:0000313" key="2">
    <source>
        <dbReference type="Proteomes" id="UP000009222"/>
    </source>
</evidence>
<name>F5Y862_LEAAZ</name>